<dbReference type="RefSeq" id="WP_269402412.1">
    <property type="nucleotide sequence ID" value="NZ_JAPWGW010000003.1"/>
</dbReference>
<feature type="signal peptide" evidence="1">
    <location>
        <begin position="1"/>
        <end position="21"/>
    </location>
</feature>
<organism evidence="3 4">
    <name type="scientific">Henriciella marina</name>
    <dbReference type="NCBI Taxonomy" id="453851"/>
    <lineage>
        <taxon>Bacteria</taxon>
        <taxon>Pseudomonadati</taxon>
        <taxon>Pseudomonadota</taxon>
        <taxon>Alphaproteobacteria</taxon>
        <taxon>Hyphomonadales</taxon>
        <taxon>Hyphomonadaceae</taxon>
        <taxon>Henriciella</taxon>
    </lineage>
</organism>
<evidence type="ECO:0000313" key="4">
    <source>
        <dbReference type="Proteomes" id="UP001083770"/>
    </source>
</evidence>
<accession>A0ABT4LVE0</accession>
<comment type="caution">
    <text evidence="3">The sequence shown here is derived from an EMBL/GenBank/DDBJ whole genome shotgun (WGS) entry which is preliminary data.</text>
</comment>
<dbReference type="Pfam" id="PF13202">
    <property type="entry name" value="EF-hand_5"/>
    <property type="match status" value="2"/>
</dbReference>
<dbReference type="PROSITE" id="PS50222">
    <property type="entry name" value="EF_HAND_2"/>
    <property type="match status" value="1"/>
</dbReference>
<evidence type="ECO:0000256" key="1">
    <source>
        <dbReference type="SAM" id="SignalP"/>
    </source>
</evidence>
<dbReference type="Gene3D" id="1.10.238.10">
    <property type="entry name" value="EF-hand"/>
    <property type="match status" value="1"/>
</dbReference>
<gene>
    <name evidence="3" type="ORF">O4G74_09720</name>
</gene>
<evidence type="ECO:0000259" key="2">
    <source>
        <dbReference type="PROSITE" id="PS50222"/>
    </source>
</evidence>
<feature type="chain" id="PRO_5046901502" description="EF-hand domain-containing protein" evidence="1">
    <location>
        <begin position="22"/>
        <end position="108"/>
    </location>
</feature>
<keyword evidence="4" id="KW-1185">Reference proteome</keyword>
<keyword evidence="1" id="KW-0732">Signal</keyword>
<sequence>MKRFAIVFAGAAAAGALAASAGEIGAFGDVDTDASGTISQEEFVSWKTADGDVTEAEATEKFVMIDANYDGEVSEEEYEEAKEAWAVKEEAAADDMTDDSDMEVDTDY</sequence>
<dbReference type="Proteomes" id="UP001083770">
    <property type="component" value="Unassembled WGS sequence"/>
</dbReference>
<protein>
    <recommendedName>
        <fullName evidence="2">EF-hand domain-containing protein</fullName>
    </recommendedName>
</protein>
<dbReference type="EMBL" id="JAPWGW010000003">
    <property type="protein sequence ID" value="MCZ4298335.1"/>
    <property type="molecule type" value="Genomic_DNA"/>
</dbReference>
<proteinExistence type="predicted"/>
<dbReference type="InterPro" id="IPR002048">
    <property type="entry name" value="EF_hand_dom"/>
</dbReference>
<name>A0ABT4LVE0_9PROT</name>
<dbReference type="InterPro" id="IPR011992">
    <property type="entry name" value="EF-hand-dom_pair"/>
</dbReference>
<reference evidence="3" key="1">
    <citation type="submission" date="2022-12" db="EMBL/GenBank/DDBJ databases">
        <title>Bacterial isolates from different developmental stages of Nematostella vectensis.</title>
        <authorList>
            <person name="Fraune S."/>
        </authorList>
    </citation>
    <scope>NUCLEOTIDE SEQUENCE</scope>
    <source>
        <strain evidence="3">G21632-S1</strain>
    </source>
</reference>
<evidence type="ECO:0000313" key="3">
    <source>
        <dbReference type="EMBL" id="MCZ4298335.1"/>
    </source>
</evidence>
<feature type="domain" description="EF-hand" evidence="2">
    <location>
        <begin position="53"/>
        <end position="88"/>
    </location>
</feature>
<dbReference type="SUPFAM" id="SSF47473">
    <property type="entry name" value="EF-hand"/>
    <property type="match status" value="1"/>
</dbReference>